<name>A0ABN9UDT0_9DINO</name>
<gene>
    <name evidence="2" type="ORF">PCOR1329_LOCUS47684</name>
</gene>
<feature type="non-terminal residue" evidence="2">
    <location>
        <position position="309"/>
    </location>
</feature>
<feature type="compositionally biased region" description="Basic residues" evidence="1">
    <location>
        <begin position="261"/>
        <end position="272"/>
    </location>
</feature>
<accession>A0ABN9UDT0</accession>
<feature type="compositionally biased region" description="Low complexity" evidence="1">
    <location>
        <begin position="52"/>
        <end position="124"/>
    </location>
</feature>
<dbReference type="PRINTS" id="PR01217">
    <property type="entry name" value="PRICHEXTENSN"/>
</dbReference>
<reference evidence="2" key="1">
    <citation type="submission" date="2023-10" db="EMBL/GenBank/DDBJ databases">
        <authorList>
            <person name="Chen Y."/>
            <person name="Shah S."/>
            <person name="Dougan E. K."/>
            <person name="Thang M."/>
            <person name="Chan C."/>
        </authorList>
    </citation>
    <scope>NUCLEOTIDE SEQUENCE [LARGE SCALE GENOMIC DNA]</scope>
</reference>
<proteinExistence type="predicted"/>
<feature type="compositionally biased region" description="Basic and acidic residues" evidence="1">
    <location>
        <begin position="192"/>
        <end position="203"/>
    </location>
</feature>
<evidence type="ECO:0000313" key="2">
    <source>
        <dbReference type="EMBL" id="CAK0857608.1"/>
    </source>
</evidence>
<sequence length="309" mass="30892">MQGVRPPLACGHPLAQGYRAKGPAVRAGAAAAMASAGGFVAPRGKGGVPLQPSSKAPAAKPAAGAAVAKSPAKAPPKAVVAKAPVTKAAAPPAPKPAVAKPAAAKTPAPRAVAAKPATAAAPAKPAAPKPAAPRPAAPAAATKPAAPKPAVSVPKPVAPKPATPKPVAPKPAAPKPAAPKPAAPAAKQAAAPEKRPAPKADVSFEKGYVFTGSASEELRLFGAPERELAQMKKHIWDGALSFQQPDAQADWELRGRWPPGKQHRGRCVRRQGARPSVRQGARHADGGQAGQAHLRGPEERGGRCQAARG</sequence>
<evidence type="ECO:0000313" key="3">
    <source>
        <dbReference type="Proteomes" id="UP001189429"/>
    </source>
</evidence>
<feature type="compositionally biased region" description="Low complexity" evidence="1">
    <location>
        <begin position="137"/>
        <end position="155"/>
    </location>
</feature>
<evidence type="ECO:0000256" key="1">
    <source>
        <dbReference type="SAM" id="MobiDB-lite"/>
    </source>
</evidence>
<organism evidence="2 3">
    <name type="scientific">Prorocentrum cordatum</name>
    <dbReference type="NCBI Taxonomy" id="2364126"/>
    <lineage>
        <taxon>Eukaryota</taxon>
        <taxon>Sar</taxon>
        <taxon>Alveolata</taxon>
        <taxon>Dinophyceae</taxon>
        <taxon>Prorocentrales</taxon>
        <taxon>Prorocentraceae</taxon>
        <taxon>Prorocentrum</taxon>
    </lineage>
</organism>
<protein>
    <submittedName>
        <fullName evidence="2">Uncharacterized protein</fullName>
    </submittedName>
</protein>
<comment type="caution">
    <text evidence="2">The sequence shown here is derived from an EMBL/GenBank/DDBJ whole genome shotgun (WGS) entry which is preliminary data.</text>
</comment>
<dbReference type="Proteomes" id="UP001189429">
    <property type="component" value="Unassembled WGS sequence"/>
</dbReference>
<feature type="compositionally biased region" description="Pro residues" evidence="1">
    <location>
        <begin position="125"/>
        <end position="136"/>
    </location>
</feature>
<keyword evidence="3" id="KW-1185">Reference proteome</keyword>
<dbReference type="EMBL" id="CAUYUJ010015746">
    <property type="protein sequence ID" value="CAK0857608.1"/>
    <property type="molecule type" value="Genomic_DNA"/>
</dbReference>
<feature type="compositionally biased region" description="Pro residues" evidence="1">
    <location>
        <begin position="156"/>
        <end position="182"/>
    </location>
</feature>
<feature type="region of interest" description="Disordered" evidence="1">
    <location>
        <begin position="45"/>
        <end position="203"/>
    </location>
</feature>
<feature type="region of interest" description="Disordered" evidence="1">
    <location>
        <begin position="255"/>
        <end position="309"/>
    </location>
</feature>